<dbReference type="EMBL" id="ML977141">
    <property type="protein sequence ID" value="KAF1990874.1"/>
    <property type="molecule type" value="Genomic_DNA"/>
</dbReference>
<proteinExistence type="predicted"/>
<feature type="compositionally biased region" description="Acidic residues" evidence="1">
    <location>
        <begin position="631"/>
        <end position="652"/>
    </location>
</feature>
<gene>
    <name evidence="2" type="ORF">K402DRAFT_324344</name>
</gene>
<dbReference type="PANTHER" id="PTHR34755">
    <property type="entry name" value="SERINE/ARGININE REPETITIVE MATRIX PROTEIN 3-RELATED"/>
    <property type="match status" value="1"/>
</dbReference>
<accession>A0A6G1HCT2</accession>
<feature type="compositionally biased region" description="Polar residues" evidence="1">
    <location>
        <begin position="46"/>
        <end position="55"/>
    </location>
</feature>
<feature type="region of interest" description="Disordered" evidence="1">
    <location>
        <begin position="504"/>
        <end position="541"/>
    </location>
</feature>
<evidence type="ECO:0000256" key="1">
    <source>
        <dbReference type="SAM" id="MobiDB-lite"/>
    </source>
</evidence>
<dbReference type="InterPro" id="IPR052109">
    <property type="entry name" value="SRRM_Domain-Containing"/>
</dbReference>
<dbReference type="Gene3D" id="3.80.10.10">
    <property type="entry name" value="Ribonuclease Inhibitor"/>
    <property type="match status" value="1"/>
</dbReference>
<dbReference type="AlphaFoldDB" id="A0A6G1HCT2"/>
<keyword evidence="3" id="KW-1185">Reference proteome</keyword>
<dbReference type="PANTHER" id="PTHR34755:SF4">
    <property type="entry name" value="F-BOX DOMAIN-CONTAINING PROTEIN"/>
    <property type="match status" value="1"/>
</dbReference>
<evidence type="ECO:0000313" key="3">
    <source>
        <dbReference type="Proteomes" id="UP000800041"/>
    </source>
</evidence>
<dbReference type="OrthoDB" id="5395390at2759"/>
<feature type="region of interest" description="Disordered" evidence="1">
    <location>
        <begin position="628"/>
        <end position="652"/>
    </location>
</feature>
<sequence>MAVLRARRAVQYASSSVSSSSEGESEEERPVKSRARSRPHPRPRPQQKTAYTSPSKGKGKEVPVEEGRVFVGPSGGVRPNLDDLPYQILLEVVELAANPFRDSQFHTTGSTEWLLKLSTTSAQVRDAAVTALFRSPRLTHVNHPHQLLETLEGKTYKSGKAWNYNQRLNTLELDVEVVAHKAHKKPHFDLGSLIPHTPQLHHIKITNREDQPQNSRVTDTKIQWSYPPSLFENLRIHEQRLKTFFWNAGFFKSDRIGPSLSWMRSIHESKSFQTIETMRFTNYAHQKHRAGSTPPAESDSPAPEVELLAKAISTLPELKDLTFERCPIVYGELLTLLPKRLERLSFINCPELDSEDLQAFLSTHGSQLTELELAHNQSLDLDFLPELKKYCPKLQVLRVDLLYYSTTAAAKNNEPKYKWLLGDDAIPTWPSTLQSLEIMHLRKWSRVATTNFFNSIIYSAPELPDLRRIVLKASVEMAWKERSAFRQEWVDRLQTVFLRKPESPAAHLASMSDSDDSDDEPITRAGRVDGSAKRKRTSDDDDAVEIISTLSKKQRTEKIIAPLPTGRVLRSRKRPSVSSQITEEDHSDDTDYYPIMPQYIQGLCNVVDLEVDNNRPGEDTYTMAHFLDSEASGDEDWNGDDPDDDDGDGLAW</sequence>
<feature type="compositionally biased region" description="Basic residues" evidence="1">
    <location>
        <begin position="32"/>
        <end position="45"/>
    </location>
</feature>
<dbReference type="SUPFAM" id="SSF52047">
    <property type="entry name" value="RNI-like"/>
    <property type="match status" value="1"/>
</dbReference>
<reference evidence="2" key="1">
    <citation type="journal article" date="2020" name="Stud. Mycol.">
        <title>101 Dothideomycetes genomes: a test case for predicting lifestyles and emergence of pathogens.</title>
        <authorList>
            <person name="Haridas S."/>
            <person name="Albert R."/>
            <person name="Binder M."/>
            <person name="Bloem J."/>
            <person name="Labutti K."/>
            <person name="Salamov A."/>
            <person name="Andreopoulos B."/>
            <person name="Baker S."/>
            <person name="Barry K."/>
            <person name="Bills G."/>
            <person name="Bluhm B."/>
            <person name="Cannon C."/>
            <person name="Castanera R."/>
            <person name="Culley D."/>
            <person name="Daum C."/>
            <person name="Ezra D."/>
            <person name="Gonzalez J."/>
            <person name="Henrissat B."/>
            <person name="Kuo A."/>
            <person name="Liang C."/>
            <person name="Lipzen A."/>
            <person name="Lutzoni F."/>
            <person name="Magnuson J."/>
            <person name="Mondo S."/>
            <person name="Nolan M."/>
            <person name="Ohm R."/>
            <person name="Pangilinan J."/>
            <person name="Park H.-J."/>
            <person name="Ramirez L."/>
            <person name="Alfaro M."/>
            <person name="Sun H."/>
            <person name="Tritt A."/>
            <person name="Yoshinaga Y."/>
            <person name="Zwiers L.-H."/>
            <person name="Turgeon B."/>
            <person name="Goodwin S."/>
            <person name="Spatafora J."/>
            <person name="Crous P."/>
            <person name="Grigoriev I."/>
        </authorList>
    </citation>
    <scope>NUCLEOTIDE SEQUENCE</scope>
    <source>
        <strain evidence="2">CBS 113979</strain>
    </source>
</reference>
<feature type="region of interest" description="Disordered" evidence="1">
    <location>
        <begin position="570"/>
        <end position="592"/>
    </location>
</feature>
<name>A0A6G1HCT2_9PEZI</name>
<protein>
    <submittedName>
        <fullName evidence="2">Uncharacterized protein</fullName>
    </submittedName>
</protein>
<organism evidence="2 3">
    <name type="scientific">Aulographum hederae CBS 113979</name>
    <dbReference type="NCBI Taxonomy" id="1176131"/>
    <lineage>
        <taxon>Eukaryota</taxon>
        <taxon>Fungi</taxon>
        <taxon>Dikarya</taxon>
        <taxon>Ascomycota</taxon>
        <taxon>Pezizomycotina</taxon>
        <taxon>Dothideomycetes</taxon>
        <taxon>Pleosporomycetidae</taxon>
        <taxon>Aulographales</taxon>
        <taxon>Aulographaceae</taxon>
    </lineage>
</organism>
<evidence type="ECO:0000313" key="2">
    <source>
        <dbReference type="EMBL" id="KAF1990874.1"/>
    </source>
</evidence>
<feature type="region of interest" description="Disordered" evidence="1">
    <location>
        <begin position="1"/>
        <end position="64"/>
    </location>
</feature>
<dbReference type="Proteomes" id="UP000800041">
    <property type="component" value="Unassembled WGS sequence"/>
</dbReference>
<dbReference type="InterPro" id="IPR032675">
    <property type="entry name" value="LRR_dom_sf"/>
</dbReference>